<sequence length="257" mass="27920">MSTTVRAWTARQTLTAVGNETVKGLRHGWSERLQILIELPLFIVFLLLIGFTAGKADTIAATGQLEWALDRHQMAWLLLGFVAYAYTYLHVVKMFWRLLTEIQSGTLEQTYLSPLPSWVHVVAGRIVAAIAESAFVVAVMYAVTATLVRIDLHWRIDALLPIALLIVGSAGLAMAIAGLTLVWKRIPLLNDMALMLVMFVSGAILPTTEMPAWAETVAKPLFLTHSIAGLRTVMLDGATIPATGLGGLTWMLGTAAA</sequence>
<dbReference type="RefSeq" id="WP_166665766.1">
    <property type="nucleotide sequence ID" value="NZ_SNWQ01000038.1"/>
</dbReference>
<protein>
    <submittedName>
        <fullName evidence="8">ABC-type multidrug transport system permease subunit</fullName>
    </submittedName>
</protein>
<proteinExistence type="predicted"/>
<dbReference type="InterPro" id="IPR000412">
    <property type="entry name" value="ABC_2_transport"/>
</dbReference>
<evidence type="ECO:0000313" key="8">
    <source>
        <dbReference type="EMBL" id="TDO30402.1"/>
    </source>
</evidence>
<feature type="transmembrane region" description="Helical" evidence="6">
    <location>
        <begin position="194"/>
        <end position="214"/>
    </location>
</feature>
<dbReference type="GO" id="GO:0046677">
    <property type="term" value="P:response to antibiotic"/>
    <property type="evidence" value="ECO:0007669"/>
    <property type="project" value="UniProtKB-KW"/>
</dbReference>
<keyword evidence="5" id="KW-0046">Antibiotic resistance</keyword>
<dbReference type="EMBL" id="SNWQ01000038">
    <property type="protein sequence ID" value="TDO30402.1"/>
    <property type="molecule type" value="Genomic_DNA"/>
</dbReference>
<feature type="transmembrane region" description="Helical" evidence="6">
    <location>
        <begin position="117"/>
        <end position="142"/>
    </location>
</feature>
<dbReference type="AlphaFoldDB" id="A0A4R6J4S9"/>
<dbReference type="PANTHER" id="PTHR43229:SF2">
    <property type="entry name" value="NODULATION PROTEIN J"/>
    <property type="match status" value="1"/>
</dbReference>
<keyword evidence="4 6" id="KW-0472">Membrane</keyword>
<evidence type="ECO:0000256" key="2">
    <source>
        <dbReference type="ARBA" id="ARBA00022692"/>
    </source>
</evidence>
<comment type="caution">
    <text evidence="8">The sequence shown here is derived from an EMBL/GenBank/DDBJ whole genome shotgun (WGS) entry which is preliminary data.</text>
</comment>
<keyword evidence="9" id="KW-1185">Reference proteome</keyword>
<dbReference type="Pfam" id="PF01061">
    <property type="entry name" value="ABC2_membrane"/>
    <property type="match status" value="1"/>
</dbReference>
<gene>
    <name evidence="8" type="ORF">EV643_13816</name>
</gene>
<keyword evidence="3 6" id="KW-1133">Transmembrane helix</keyword>
<evidence type="ECO:0000256" key="6">
    <source>
        <dbReference type="SAM" id="Phobius"/>
    </source>
</evidence>
<accession>A0A4R6J4S9</accession>
<dbReference type="Proteomes" id="UP000295388">
    <property type="component" value="Unassembled WGS sequence"/>
</dbReference>
<evidence type="ECO:0000256" key="5">
    <source>
        <dbReference type="ARBA" id="ARBA00023251"/>
    </source>
</evidence>
<keyword evidence="2 6" id="KW-0812">Transmembrane</keyword>
<evidence type="ECO:0000256" key="4">
    <source>
        <dbReference type="ARBA" id="ARBA00023136"/>
    </source>
</evidence>
<organism evidence="8 9">
    <name type="scientific">Kribbella caucasensis</name>
    <dbReference type="NCBI Taxonomy" id="2512215"/>
    <lineage>
        <taxon>Bacteria</taxon>
        <taxon>Bacillati</taxon>
        <taxon>Actinomycetota</taxon>
        <taxon>Actinomycetes</taxon>
        <taxon>Propionibacteriales</taxon>
        <taxon>Kribbellaceae</taxon>
        <taxon>Kribbella</taxon>
    </lineage>
</organism>
<dbReference type="InterPro" id="IPR013525">
    <property type="entry name" value="ABC2_TM"/>
</dbReference>
<evidence type="ECO:0000256" key="1">
    <source>
        <dbReference type="ARBA" id="ARBA00004141"/>
    </source>
</evidence>
<comment type="subcellular location">
    <subcellularLocation>
        <location evidence="1">Membrane</location>
        <topology evidence="1">Multi-pass membrane protein</topology>
    </subcellularLocation>
</comment>
<name>A0A4R6J4S9_9ACTN</name>
<feature type="transmembrane region" description="Helical" evidence="6">
    <location>
        <begin position="35"/>
        <end position="54"/>
    </location>
</feature>
<feature type="transmembrane region" description="Helical" evidence="6">
    <location>
        <begin position="162"/>
        <end position="182"/>
    </location>
</feature>
<feature type="transmembrane region" description="Helical" evidence="6">
    <location>
        <begin position="74"/>
        <end position="96"/>
    </location>
</feature>
<reference evidence="8 9" key="1">
    <citation type="submission" date="2019-03" db="EMBL/GenBank/DDBJ databases">
        <title>Genomic Encyclopedia of Type Strains, Phase III (KMG-III): the genomes of soil and plant-associated and newly described type strains.</title>
        <authorList>
            <person name="Whitman W."/>
        </authorList>
    </citation>
    <scope>NUCLEOTIDE SEQUENCE [LARGE SCALE GENOMIC DNA]</scope>
    <source>
        <strain evidence="8 9">VKM Ac-2527</strain>
    </source>
</reference>
<dbReference type="GO" id="GO:0140359">
    <property type="term" value="F:ABC-type transporter activity"/>
    <property type="evidence" value="ECO:0007669"/>
    <property type="project" value="InterPro"/>
</dbReference>
<evidence type="ECO:0000259" key="7">
    <source>
        <dbReference type="Pfam" id="PF01061"/>
    </source>
</evidence>
<dbReference type="PIRSF" id="PIRSF006648">
    <property type="entry name" value="DrrB"/>
    <property type="match status" value="1"/>
</dbReference>
<feature type="domain" description="ABC-2 type transporter transmembrane" evidence="7">
    <location>
        <begin position="42"/>
        <end position="235"/>
    </location>
</feature>
<evidence type="ECO:0000313" key="9">
    <source>
        <dbReference type="Proteomes" id="UP000295388"/>
    </source>
</evidence>
<dbReference type="GO" id="GO:0043190">
    <property type="term" value="C:ATP-binding cassette (ABC) transporter complex"/>
    <property type="evidence" value="ECO:0007669"/>
    <property type="project" value="InterPro"/>
</dbReference>
<dbReference type="InterPro" id="IPR051784">
    <property type="entry name" value="Nod_factor_ABC_transporter"/>
</dbReference>
<dbReference type="PANTHER" id="PTHR43229">
    <property type="entry name" value="NODULATION PROTEIN J"/>
    <property type="match status" value="1"/>
</dbReference>
<evidence type="ECO:0000256" key="3">
    <source>
        <dbReference type="ARBA" id="ARBA00022989"/>
    </source>
</evidence>